<feature type="compositionally biased region" description="Polar residues" evidence="1">
    <location>
        <begin position="323"/>
        <end position="353"/>
    </location>
</feature>
<gene>
    <name evidence="2" type="ORF">I3842_11G067700</name>
</gene>
<protein>
    <submittedName>
        <fullName evidence="2">Uncharacterized protein</fullName>
    </submittedName>
</protein>
<reference evidence="2" key="1">
    <citation type="submission" date="2021-01" db="EMBL/GenBank/DDBJ databases">
        <authorList>
            <person name="Lovell J.T."/>
            <person name="Bentley N."/>
            <person name="Bhattarai G."/>
            <person name="Jenkins J.W."/>
            <person name="Sreedasyam A."/>
            <person name="Alarcon Y."/>
            <person name="Bock C."/>
            <person name="Boston L."/>
            <person name="Carlson J."/>
            <person name="Cervantes K."/>
            <person name="Clermont K."/>
            <person name="Krom N."/>
            <person name="Kubenka K."/>
            <person name="Mamidi S."/>
            <person name="Mattison C."/>
            <person name="Monteros M."/>
            <person name="Pisani C."/>
            <person name="Plott C."/>
            <person name="Rajasekar S."/>
            <person name="Rhein H.S."/>
            <person name="Rohla C."/>
            <person name="Song M."/>
            <person name="Hilaire R.S."/>
            <person name="Shu S."/>
            <person name="Wells L."/>
            <person name="Wang X."/>
            <person name="Webber J."/>
            <person name="Heerema R.J."/>
            <person name="Klein P."/>
            <person name="Conner P."/>
            <person name="Grauke L."/>
            <person name="Grimwood J."/>
            <person name="Schmutz J."/>
            <person name="Randall J.J."/>
        </authorList>
    </citation>
    <scope>NUCLEOTIDE SEQUENCE</scope>
    <source>
        <tissue evidence="2">Leaf</tissue>
    </source>
</reference>
<feature type="region of interest" description="Disordered" evidence="1">
    <location>
        <begin position="407"/>
        <end position="430"/>
    </location>
</feature>
<dbReference type="PANTHER" id="PTHR38221:SF1">
    <property type="entry name" value="OVULE PROTEIN"/>
    <property type="match status" value="1"/>
</dbReference>
<sequence>MEIPNPAYPSCPNPSPAMLRNNDPFASITVVCHVSSSQEDRLLNCHFALESDGCSDQEDDDTTPATGVHVAPTGILMVSPPDSSDGNDDSNPHDVFQTPPEGSVLLSSEEQGLMAVDHPIDRMADEPRDAEALHDTLTVHGGCTEGTDTVDLGKDSHLGLSVVSLKQRIDDDWEANSSSGELKKLDLLTRELLFKEGLTESLSKKPKGSEQNLVSGASEPYVGAPADQNTEIFEQRGLRLECGRHQSLGISKEMAMDANGYDIKVSKESTGNGMLEFPNGESEILQSESKEDLEGDTQLDPSKSEESGEEDWVEPEEGEESGTRCSQEQNTQPIERLQYVSSSKLRGIGNSSEVRPESRKKATTLEVLKILKEGCDYEDDSLKNISIFEICQQRGVIFPQPRWSPEEGFKVVEQHEDAEGDDAEQEKREQ</sequence>
<feature type="region of interest" description="Disordered" evidence="1">
    <location>
        <begin position="285"/>
        <end position="360"/>
    </location>
</feature>
<dbReference type="PANTHER" id="PTHR38221">
    <property type="entry name" value="BNAA04G14260D PROTEIN"/>
    <property type="match status" value="1"/>
</dbReference>
<feature type="region of interest" description="Disordered" evidence="1">
    <location>
        <begin position="52"/>
        <end position="102"/>
    </location>
</feature>
<feature type="compositionally biased region" description="Acidic residues" evidence="1">
    <location>
        <begin position="307"/>
        <end position="320"/>
    </location>
</feature>
<dbReference type="OrthoDB" id="1557914at2759"/>
<feature type="compositionally biased region" description="Basic and acidic residues" evidence="1">
    <location>
        <begin position="407"/>
        <end position="417"/>
    </location>
</feature>
<dbReference type="Proteomes" id="UP000811246">
    <property type="component" value="Chromosome 11"/>
</dbReference>
<accession>A0A922DMT4</accession>
<dbReference type="EMBL" id="CM031835">
    <property type="protein sequence ID" value="KAG6687374.1"/>
    <property type="molecule type" value="Genomic_DNA"/>
</dbReference>
<comment type="caution">
    <text evidence="2">The sequence shown here is derived from an EMBL/GenBank/DDBJ whole genome shotgun (WGS) entry which is preliminary data.</text>
</comment>
<feature type="compositionally biased region" description="Acidic residues" evidence="1">
    <location>
        <begin position="53"/>
        <end position="62"/>
    </location>
</feature>
<feature type="region of interest" description="Disordered" evidence="1">
    <location>
        <begin position="203"/>
        <end position="222"/>
    </location>
</feature>
<evidence type="ECO:0000313" key="3">
    <source>
        <dbReference type="Proteomes" id="UP000811246"/>
    </source>
</evidence>
<feature type="region of interest" description="Disordered" evidence="1">
    <location>
        <begin position="1"/>
        <end position="22"/>
    </location>
</feature>
<dbReference type="AlphaFoldDB" id="A0A922DMT4"/>
<organism evidence="2 3">
    <name type="scientific">Carya illinoinensis</name>
    <name type="common">Pecan</name>
    <dbReference type="NCBI Taxonomy" id="32201"/>
    <lineage>
        <taxon>Eukaryota</taxon>
        <taxon>Viridiplantae</taxon>
        <taxon>Streptophyta</taxon>
        <taxon>Embryophyta</taxon>
        <taxon>Tracheophyta</taxon>
        <taxon>Spermatophyta</taxon>
        <taxon>Magnoliopsida</taxon>
        <taxon>eudicotyledons</taxon>
        <taxon>Gunneridae</taxon>
        <taxon>Pentapetalae</taxon>
        <taxon>rosids</taxon>
        <taxon>fabids</taxon>
        <taxon>Fagales</taxon>
        <taxon>Juglandaceae</taxon>
        <taxon>Carya</taxon>
    </lineage>
</organism>
<evidence type="ECO:0000256" key="1">
    <source>
        <dbReference type="SAM" id="MobiDB-lite"/>
    </source>
</evidence>
<evidence type="ECO:0000313" key="2">
    <source>
        <dbReference type="EMBL" id="KAG6687374.1"/>
    </source>
</evidence>
<feature type="compositionally biased region" description="Pro residues" evidence="1">
    <location>
        <begin position="1"/>
        <end position="15"/>
    </location>
</feature>
<proteinExistence type="predicted"/>
<name>A0A922DMT4_CARIL</name>